<dbReference type="InterPro" id="IPR010920">
    <property type="entry name" value="LSM_dom_sf"/>
</dbReference>
<dbReference type="GO" id="GO:0003723">
    <property type="term" value="F:RNA binding"/>
    <property type="evidence" value="ECO:0007669"/>
    <property type="project" value="UniProtKB-KW"/>
</dbReference>
<comment type="similarity">
    <text evidence="2">Belongs to the snRNP Sm proteins family.</text>
</comment>
<evidence type="ECO:0000313" key="12">
    <source>
        <dbReference type="Proteomes" id="UP000473826"/>
    </source>
</evidence>
<dbReference type="InterPro" id="IPR001163">
    <property type="entry name" value="Sm_dom_euk/arc"/>
</dbReference>
<dbReference type="SMART" id="SM00651">
    <property type="entry name" value="Sm"/>
    <property type="match status" value="1"/>
</dbReference>
<accession>A0A7D8YZU4</accession>
<feature type="compositionally biased region" description="Basic residues" evidence="9">
    <location>
        <begin position="222"/>
        <end position="238"/>
    </location>
</feature>
<dbReference type="PROSITE" id="PS52002">
    <property type="entry name" value="SM"/>
    <property type="match status" value="1"/>
</dbReference>
<dbReference type="Proteomes" id="UP000473826">
    <property type="component" value="Unassembled WGS sequence"/>
</dbReference>
<organism evidence="11 12">
    <name type="scientific">Vanrija humicola</name>
    <name type="common">Yeast</name>
    <name type="synonym">Cryptococcus humicola</name>
    <dbReference type="NCBI Taxonomy" id="5417"/>
    <lineage>
        <taxon>Eukaryota</taxon>
        <taxon>Fungi</taxon>
        <taxon>Dikarya</taxon>
        <taxon>Basidiomycota</taxon>
        <taxon>Agaricomycotina</taxon>
        <taxon>Tremellomycetes</taxon>
        <taxon>Trichosporonales</taxon>
        <taxon>Trichosporonaceae</taxon>
        <taxon>Vanrija</taxon>
    </lineage>
</organism>
<keyword evidence="6" id="KW-0508">mRNA splicing</keyword>
<keyword evidence="12" id="KW-1185">Reference proteome</keyword>
<dbReference type="PANTHER" id="PTHR13110">
    <property type="entry name" value="U6 SNRNA-ASSOCIATED SM-LIKE PROTEIN LSM3"/>
    <property type="match status" value="1"/>
</dbReference>
<keyword evidence="4" id="KW-0747">Spliceosome</keyword>
<evidence type="ECO:0000256" key="4">
    <source>
        <dbReference type="ARBA" id="ARBA00022728"/>
    </source>
</evidence>
<evidence type="ECO:0000256" key="8">
    <source>
        <dbReference type="ARBA" id="ARBA00023274"/>
    </source>
</evidence>
<gene>
    <name evidence="11" type="ORF">VHUM_04285</name>
</gene>
<evidence type="ECO:0000256" key="2">
    <source>
        <dbReference type="ARBA" id="ARBA00006850"/>
    </source>
</evidence>
<feature type="region of interest" description="Disordered" evidence="9">
    <location>
        <begin position="198"/>
        <end position="307"/>
    </location>
</feature>
<feature type="compositionally biased region" description="Basic residues" evidence="9">
    <location>
        <begin position="198"/>
        <end position="207"/>
    </location>
</feature>
<feature type="domain" description="Sm" evidence="10">
    <location>
        <begin position="11"/>
        <end position="96"/>
    </location>
</feature>
<evidence type="ECO:0000256" key="3">
    <source>
        <dbReference type="ARBA" id="ARBA00022664"/>
    </source>
</evidence>
<dbReference type="CDD" id="cd01730">
    <property type="entry name" value="LSm3"/>
    <property type="match status" value="1"/>
</dbReference>
<dbReference type="GO" id="GO:0120114">
    <property type="term" value="C:Sm-like protein family complex"/>
    <property type="evidence" value="ECO:0007669"/>
    <property type="project" value="UniProtKB-ARBA"/>
</dbReference>
<evidence type="ECO:0000256" key="6">
    <source>
        <dbReference type="ARBA" id="ARBA00023187"/>
    </source>
</evidence>
<dbReference type="GO" id="GO:0000398">
    <property type="term" value="P:mRNA splicing, via spliceosome"/>
    <property type="evidence" value="ECO:0007669"/>
    <property type="project" value="InterPro"/>
</dbReference>
<dbReference type="InterPro" id="IPR047575">
    <property type="entry name" value="Sm"/>
</dbReference>
<dbReference type="InterPro" id="IPR040002">
    <property type="entry name" value="Sm-like_LSM3"/>
</dbReference>
<dbReference type="EMBL" id="QKWK01000018">
    <property type="protein sequence ID" value="TXT03862.1"/>
    <property type="molecule type" value="Genomic_DNA"/>
</dbReference>
<dbReference type="AlphaFoldDB" id="A0A7D8YZU4"/>
<keyword evidence="3" id="KW-0507">mRNA processing</keyword>
<protein>
    <recommendedName>
        <fullName evidence="10">Sm domain-containing protein</fullName>
    </recommendedName>
</protein>
<evidence type="ECO:0000256" key="5">
    <source>
        <dbReference type="ARBA" id="ARBA00022884"/>
    </source>
</evidence>
<dbReference type="Gene3D" id="2.30.30.100">
    <property type="match status" value="1"/>
</dbReference>
<name>A0A7D8YZU4_VANHU</name>
<reference evidence="11 12" key="1">
    <citation type="journal article" date="2019" name="PLoS Genet.">
        <title>Convergent evolution of linked mating-type loci in basidiomycete fungi.</title>
        <authorList>
            <person name="Sun S."/>
            <person name="Coelho M.A."/>
            <person name="Heitman J."/>
            <person name="Nowrousian M."/>
        </authorList>
    </citation>
    <scope>NUCLEOTIDE SEQUENCE [LARGE SCALE GENOMIC DNA]</scope>
    <source>
        <strain evidence="11 12">CBS 4282</strain>
    </source>
</reference>
<proteinExistence type="inferred from homology"/>
<dbReference type="InterPro" id="IPR034105">
    <property type="entry name" value="Lsm3"/>
</dbReference>
<dbReference type="SUPFAM" id="SSF50182">
    <property type="entry name" value="Sm-like ribonucleoproteins"/>
    <property type="match status" value="1"/>
</dbReference>
<keyword evidence="7" id="KW-0539">Nucleus</keyword>
<evidence type="ECO:0000313" key="11">
    <source>
        <dbReference type="EMBL" id="TXT03862.1"/>
    </source>
</evidence>
<sequence length="307" mass="34051">MDDAVNASISEPLDIVKLALGEKVFIKLRGDRTLTGTLHAYDAHMNLVLSQVEESIHTVDVTDDGQPLQPRVERRNLEMLFVRGDGVILVSCLVELSQLTPDLAHSVTPYDALYTPSTSSMYMYMCIVHGAKWQRQLMDGVMAGDAVCCVLRASVSLLLSLSLSRMAIRGLVQHRNSPPRSQSTRRCPLQTRRPRRRCYRACPRRTPRSGVPAPSRAGGRCQRPRGQRRTPAPRRTPRPCRTGRPPRPRQRDRAHTVPPAARARARRRQSHAACPVPSLGAAATWPARTVPPSGCQSRVLGVRASRS</sequence>
<keyword evidence="8" id="KW-0687">Ribonucleoprotein</keyword>
<evidence type="ECO:0000256" key="7">
    <source>
        <dbReference type="ARBA" id="ARBA00023242"/>
    </source>
</evidence>
<comment type="subcellular location">
    <subcellularLocation>
        <location evidence="1">Nucleus</location>
    </subcellularLocation>
</comment>
<evidence type="ECO:0000259" key="10">
    <source>
        <dbReference type="PROSITE" id="PS52002"/>
    </source>
</evidence>
<evidence type="ECO:0000256" key="9">
    <source>
        <dbReference type="SAM" id="MobiDB-lite"/>
    </source>
</evidence>
<evidence type="ECO:0000256" key="1">
    <source>
        <dbReference type="ARBA" id="ARBA00004123"/>
    </source>
</evidence>
<dbReference type="OrthoDB" id="29543at2759"/>
<keyword evidence="5" id="KW-0694">RNA-binding</keyword>
<dbReference type="Pfam" id="PF01423">
    <property type="entry name" value="LSM"/>
    <property type="match status" value="1"/>
</dbReference>
<dbReference type="GO" id="GO:0005681">
    <property type="term" value="C:spliceosomal complex"/>
    <property type="evidence" value="ECO:0007669"/>
    <property type="project" value="UniProtKB-KW"/>
</dbReference>
<comment type="caution">
    <text evidence="11">The sequence shown here is derived from an EMBL/GenBank/DDBJ whole genome shotgun (WGS) entry which is preliminary data.</text>
</comment>